<proteinExistence type="predicted"/>
<gene>
    <name evidence="3" type="ORF">ACFQE9_00150</name>
</gene>
<evidence type="ECO:0000313" key="4">
    <source>
        <dbReference type="Proteomes" id="UP001596296"/>
    </source>
</evidence>
<dbReference type="Pfam" id="PF00535">
    <property type="entry name" value="Glycos_transf_2"/>
    <property type="match status" value="1"/>
</dbReference>
<evidence type="ECO:0000256" key="1">
    <source>
        <dbReference type="SAM" id="MobiDB-lite"/>
    </source>
</evidence>
<dbReference type="InterPro" id="IPR001173">
    <property type="entry name" value="Glyco_trans_2-like"/>
</dbReference>
<dbReference type="EC" id="2.4.-.-" evidence="3"/>
<dbReference type="RefSeq" id="WP_379738671.1">
    <property type="nucleotide sequence ID" value="NZ_JBHSVN010000001.1"/>
</dbReference>
<dbReference type="InterPro" id="IPR029044">
    <property type="entry name" value="Nucleotide-diphossugar_trans"/>
</dbReference>
<dbReference type="Gene3D" id="3.90.550.10">
    <property type="entry name" value="Spore Coat Polysaccharide Biosynthesis Protein SpsA, Chain A"/>
    <property type="match status" value="1"/>
</dbReference>
<feature type="domain" description="Glycosyltransferase 2-like" evidence="2">
    <location>
        <begin position="65"/>
        <end position="128"/>
    </location>
</feature>
<dbReference type="Proteomes" id="UP001596296">
    <property type="component" value="Unassembled WGS sequence"/>
</dbReference>
<dbReference type="PANTHER" id="PTHR10859">
    <property type="entry name" value="GLYCOSYL TRANSFERASE"/>
    <property type="match status" value="1"/>
</dbReference>
<keyword evidence="3" id="KW-0328">Glycosyltransferase</keyword>
<keyword evidence="3" id="KW-0808">Transferase</keyword>
<dbReference type="EMBL" id="JBHSXL010000001">
    <property type="protein sequence ID" value="MFC6891047.1"/>
    <property type="molecule type" value="Genomic_DNA"/>
</dbReference>
<keyword evidence="4" id="KW-1185">Reference proteome</keyword>
<name>A0ABD5UNK7_9EURY</name>
<dbReference type="SUPFAM" id="SSF53448">
    <property type="entry name" value="Nucleotide-diphospho-sugar transferases"/>
    <property type="match status" value="1"/>
</dbReference>
<dbReference type="PANTHER" id="PTHR10859:SF91">
    <property type="entry name" value="DOLICHYL-PHOSPHATE BETA-GLUCOSYLTRANSFERASE"/>
    <property type="match status" value="1"/>
</dbReference>
<feature type="compositionally biased region" description="Basic and acidic residues" evidence="1">
    <location>
        <begin position="256"/>
        <end position="267"/>
    </location>
</feature>
<feature type="region of interest" description="Disordered" evidence="1">
    <location>
        <begin position="245"/>
        <end position="267"/>
    </location>
</feature>
<protein>
    <submittedName>
        <fullName evidence="3">Glycosyltransferase</fullName>
        <ecNumber evidence="3">2.4.-.-</ecNumber>
    </submittedName>
</protein>
<sequence length="267" mass="28761">MDGSLGVVIPAFRPDVDRLSAYVAAIDGGLSPETIRVELDDPEHGVTNRLRDATDGAEAATVVSVSERRRGKGAAITAGFEALSTDVLAFLDADGATPVDSAVRVIEPVRDGTADLAVGSRRHPDSAVGSHQTVFRRALGDAFAWLARRLLETPLYDYQCGAKAITADAWRRLRGDVYESGFAWDIELVALAGAHGARVLEVPIRWEDRPGSTVDPVRDTLGMFRGLLTARHRERIAAGSRLHRMIASDPGPSLPERLHESPGRDPT</sequence>
<evidence type="ECO:0000313" key="3">
    <source>
        <dbReference type="EMBL" id="MFC6891047.1"/>
    </source>
</evidence>
<dbReference type="AlphaFoldDB" id="A0ABD5UNK7"/>
<accession>A0ABD5UNK7</accession>
<evidence type="ECO:0000259" key="2">
    <source>
        <dbReference type="Pfam" id="PF00535"/>
    </source>
</evidence>
<reference evidence="3 4" key="1">
    <citation type="journal article" date="2019" name="Int. J. Syst. Evol. Microbiol.">
        <title>The Global Catalogue of Microorganisms (GCM) 10K type strain sequencing project: providing services to taxonomists for standard genome sequencing and annotation.</title>
        <authorList>
            <consortium name="The Broad Institute Genomics Platform"/>
            <consortium name="The Broad Institute Genome Sequencing Center for Infectious Disease"/>
            <person name="Wu L."/>
            <person name="Ma J."/>
        </authorList>
    </citation>
    <scope>NUCLEOTIDE SEQUENCE [LARGE SCALE GENOMIC DNA]</scope>
    <source>
        <strain evidence="3 4">SKJ47</strain>
    </source>
</reference>
<organism evidence="3 4">
    <name type="scientific">Halopenitus salinus</name>
    <dbReference type="NCBI Taxonomy" id="1198295"/>
    <lineage>
        <taxon>Archaea</taxon>
        <taxon>Methanobacteriati</taxon>
        <taxon>Methanobacteriota</taxon>
        <taxon>Stenosarchaea group</taxon>
        <taxon>Halobacteria</taxon>
        <taxon>Halobacteriales</taxon>
        <taxon>Haloferacaceae</taxon>
        <taxon>Halopenitus</taxon>
    </lineage>
</organism>
<comment type="caution">
    <text evidence="3">The sequence shown here is derived from an EMBL/GenBank/DDBJ whole genome shotgun (WGS) entry which is preliminary data.</text>
</comment>
<dbReference type="GO" id="GO:0016757">
    <property type="term" value="F:glycosyltransferase activity"/>
    <property type="evidence" value="ECO:0007669"/>
    <property type="project" value="UniProtKB-KW"/>
</dbReference>